<accession>A0A834M2E9</accession>
<comment type="caution">
    <text evidence="1">The sequence shown here is derived from an EMBL/GenBank/DDBJ whole genome shotgun (WGS) entry which is preliminary data.</text>
</comment>
<name>A0A834M2E9_RHYFE</name>
<gene>
    <name evidence="1" type="ORF">GWI33_023389</name>
</gene>
<dbReference type="AlphaFoldDB" id="A0A834M2E9"/>
<proteinExistence type="predicted"/>
<protein>
    <submittedName>
        <fullName evidence="1">Uncharacterized protein</fullName>
    </submittedName>
</protein>
<keyword evidence="2" id="KW-1185">Reference proteome</keyword>
<evidence type="ECO:0000313" key="2">
    <source>
        <dbReference type="Proteomes" id="UP000625711"/>
    </source>
</evidence>
<sequence length="84" mass="9960">MVRPRAWEPSPSRKMKNLPSEYIINVAIKTEHFSKDVETGRSRNYRLRQFEAFNKDLEALQTKIKNNISIKWTRVKCVSDESTF</sequence>
<organism evidence="1 2">
    <name type="scientific">Rhynchophorus ferrugineus</name>
    <name type="common">Red palm weevil</name>
    <name type="synonym">Curculio ferrugineus</name>
    <dbReference type="NCBI Taxonomy" id="354439"/>
    <lineage>
        <taxon>Eukaryota</taxon>
        <taxon>Metazoa</taxon>
        <taxon>Ecdysozoa</taxon>
        <taxon>Arthropoda</taxon>
        <taxon>Hexapoda</taxon>
        <taxon>Insecta</taxon>
        <taxon>Pterygota</taxon>
        <taxon>Neoptera</taxon>
        <taxon>Endopterygota</taxon>
        <taxon>Coleoptera</taxon>
        <taxon>Polyphaga</taxon>
        <taxon>Cucujiformia</taxon>
        <taxon>Curculionidae</taxon>
        <taxon>Dryophthorinae</taxon>
        <taxon>Rhynchophorus</taxon>
    </lineage>
</organism>
<dbReference type="EMBL" id="JAACXV010017420">
    <property type="protein sequence ID" value="KAF7264360.1"/>
    <property type="molecule type" value="Genomic_DNA"/>
</dbReference>
<evidence type="ECO:0000313" key="1">
    <source>
        <dbReference type="EMBL" id="KAF7264360.1"/>
    </source>
</evidence>
<reference evidence="1" key="1">
    <citation type="submission" date="2020-08" db="EMBL/GenBank/DDBJ databases">
        <title>Genome sequencing and assembly of the red palm weevil Rhynchophorus ferrugineus.</title>
        <authorList>
            <person name="Dias G.B."/>
            <person name="Bergman C.M."/>
            <person name="Manee M."/>
        </authorList>
    </citation>
    <scope>NUCLEOTIDE SEQUENCE</scope>
    <source>
        <strain evidence="1">AA-2017</strain>
        <tissue evidence="1">Whole larva</tissue>
    </source>
</reference>
<dbReference type="Proteomes" id="UP000625711">
    <property type="component" value="Unassembled WGS sequence"/>
</dbReference>